<dbReference type="SUPFAM" id="SSF56935">
    <property type="entry name" value="Porins"/>
    <property type="match status" value="1"/>
</dbReference>
<accession>A0A4R1KUM5</accession>
<keyword evidence="13 14" id="KW-0998">Cell outer membrane</keyword>
<feature type="chain" id="PRO_5030099093" evidence="16">
    <location>
        <begin position="24"/>
        <end position="705"/>
    </location>
</feature>
<name>A0A4R1KUM5_9PAST</name>
<comment type="similarity">
    <text evidence="2 14 15">Belongs to the TonB-dependent receptor family.</text>
</comment>
<evidence type="ECO:0000313" key="20">
    <source>
        <dbReference type="Proteomes" id="UP000295496"/>
    </source>
</evidence>
<dbReference type="GO" id="GO:0038023">
    <property type="term" value="F:signaling receptor activity"/>
    <property type="evidence" value="ECO:0007669"/>
    <property type="project" value="InterPro"/>
</dbReference>
<sequence>MTKSFQYSYLTLALSSIFSVAYATENSSLDQIDVYETITSQSQLYSPSMSYVGTKVATPLVRTPMGITVVTEKQIQDRNAQDIAQSLDYTSGLLSGYRGKNSMLEIMVRGIGYKSDGGGVPTYLNGIAYQGSYEMDPFFLESINVIKGPASVLYGQANPGGVVDIVTKKPTKKDRTLLQAKVGTDDYYQLGLDMDRKINDQLSVRVVGNLKRLDWKERFTRQQGGTIAPSLTWSPSQQTDWTISLFYQKNPKMGQRNFLMREGTIESVNGSKLPYDFFVGDPNYHKWALEQYHLGSQFSHRFNENITFRQNLRYTKSDDDYRGLLGWYYAGDTRYGRVARTFRDVYHEFGVDNQLETKFTTGSLNHTLLSGVEYKQFRYDSVVYHGPAPSIDWTNPVYGVTINPPDLLTSSVKVIKQTGIYVQDQISMGNMDFLLGGRYDVSHNRYDQRYSVYGEPSEHKQRDHKFTWRTGAIYNFANGIAPYISYSTSFQPEIGVDSQNNALKPTTAKQYEIGLKYQPNEHILFTTALYRILQHNLVTTDPNTREKAQTGETRTNGVEVALSADLTENISVIGSYAYTKRKVTQDKDPSNVGKKPWGVPHHQGSLWAKYAWHNGVLDGLDIGAGVRYMGTTQDRTNTIRVPHYTLYDMSVGYDLAKLSSSLKGATVQVNLNNLTDKKYVASCASGDTCFYGTERTVVATFNYQW</sequence>
<evidence type="ECO:0000256" key="14">
    <source>
        <dbReference type="PROSITE-ProRule" id="PRU01360"/>
    </source>
</evidence>
<evidence type="ECO:0000259" key="18">
    <source>
        <dbReference type="Pfam" id="PF07715"/>
    </source>
</evidence>
<keyword evidence="12 19" id="KW-0675">Receptor</keyword>
<keyword evidence="10 15" id="KW-0798">TonB box</keyword>
<evidence type="ECO:0000256" key="11">
    <source>
        <dbReference type="ARBA" id="ARBA00023136"/>
    </source>
</evidence>
<dbReference type="RefSeq" id="WP_132302288.1">
    <property type="nucleotide sequence ID" value="NZ_CP170642.1"/>
</dbReference>
<dbReference type="Pfam" id="PF07715">
    <property type="entry name" value="Plug"/>
    <property type="match status" value="1"/>
</dbReference>
<protein>
    <submittedName>
        <fullName evidence="19">Iron complex outermembrane receptor protein</fullName>
    </submittedName>
</protein>
<dbReference type="InterPro" id="IPR037066">
    <property type="entry name" value="Plug_dom_sf"/>
</dbReference>
<organism evidence="19 20">
    <name type="scientific">Lonepinella koalarum</name>
    <dbReference type="NCBI Taxonomy" id="53417"/>
    <lineage>
        <taxon>Bacteria</taxon>
        <taxon>Pseudomonadati</taxon>
        <taxon>Pseudomonadota</taxon>
        <taxon>Gammaproteobacteria</taxon>
        <taxon>Pasteurellales</taxon>
        <taxon>Pasteurellaceae</taxon>
        <taxon>Lonepinella</taxon>
    </lineage>
</organism>
<dbReference type="InterPro" id="IPR000531">
    <property type="entry name" value="Beta-barrel_TonB"/>
</dbReference>
<comment type="subcellular location">
    <subcellularLocation>
        <location evidence="1 14">Cell outer membrane</location>
        <topology evidence="1 14">Multi-pass membrane protein</topology>
    </subcellularLocation>
</comment>
<feature type="signal peptide" evidence="16">
    <location>
        <begin position="1"/>
        <end position="23"/>
    </location>
</feature>
<dbReference type="EMBL" id="SMGJ01000005">
    <property type="protein sequence ID" value="TCK68357.1"/>
    <property type="molecule type" value="Genomic_DNA"/>
</dbReference>
<keyword evidence="6 14" id="KW-0812">Transmembrane</keyword>
<dbReference type="Gene3D" id="2.170.130.10">
    <property type="entry name" value="TonB-dependent receptor, plug domain"/>
    <property type="match status" value="1"/>
</dbReference>
<keyword evidence="9" id="KW-0406">Ion transport</keyword>
<keyword evidence="11 14" id="KW-0472">Membrane</keyword>
<evidence type="ECO:0000256" key="8">
    <source>
        <dbReference type="ARBA" id="ARBA00023004"/>
    </source>
</evidence>
<evidence type="ECO:0000313" key="19">
    <source>
        <dbReference type="EMBL" id="TCK68357.1"/>
    </source>
</evidence>
<keyword evidence="7 16" id="KW-0732">Signal</keyword>
<keyword evidence="5" id="KW-0410">Iron transport</keyword>
<dbReference type="InterPro" id="IPR012910">
    <property type="entry name" value="Plug_dom"/>
</dbReference>
<feature type="domain" description="TonB-dependent receptor plug" evidence="18">
    <location>
        <begin position="61"/>
        <end position="162"/>
    </location>
</feature>
<dbReference type="Proteomes" id="UP000295496">
    <property type="component" value="Unassembled WGS sequence"/>
</dbReference>
<dbReference type="GO" id="GO:0009279">
    <property type="term" value="C:cell outer membrane"/>
    <property type="evidence" value="ECO:0007669"/>
    <property type="project" value="UniProtKB-SubCell"/>
</dbReference>
<dbReference type="PANTHER" id="PTHR32552:SF68">
    <property type="entry name" value="FERRICHROME OUTER MEMBRANE TRANSPORTER_PHAGE RECEPTOR"/>
    <property type="match status" value="1"/>
</dbReference>
<feature type="domain" description="TonB-dependent receptor-like beta-barrel" evidence="17">
    <location>
        <begin position="234"/>
        <end position="674"/>
    </location>
</feature>
<dbReference type="InterPro" id="IPR039426">
    <property type="entry name" value="TonB-dep_rcpt-like"/>
</dbReference>
<evidence type="ECO:0000256" key="16">
    <source>
        <dbReference type="SAM" id="SignalP"/>
    </source>
</evidence>
<proteinExistence type="inferred from homology"/>
<evidence type="ECO:0000256" key="12">
    <source>
        <dbReference type="ARBA" id="ARBA00023170"/>
    </source>
</evidence>
<keyword evidence="4 14" id="KW-1134">Transmembrane beta strand</keyword>
<evidence type="ECO:0000256" key="2">
    <source>
        <dbReference type="ARBA" id="ARBA00009810"/>
    </source>
</evidence>
<dbReference type="InterPro" id="IPR010105">
    <property type="entry name" value="TonB_sidphr_rcpt"/>
</dbReference>
<evidence type="ECO:0000256" key="10">
    <source>
        <dbReference type="ARBA" id="ARBA00023077"/>
    </source>
</evidence>
<evidence type="ECO:0000256" key="15">
    <source>
        <dbReference type="RuleBase" id="RU003357"/>
    </source>
</evidence>
<evidence type="ECO:0000256" key="9">
    <source>
        <dbReference type="ARBA" id="ARBA00023065"/>
    </source>
</evidence>
<dbReference type="InterPro" id="IPR036942">
    <property type="entry name" value="Beta-barrel_TonB_sf"/>
</dbReference>
<evidence type="ECO:0000256" key="4">
    <source>
        <dbReference type="ARBA" id="ARBA00022452"/>
    </source>
</evidence>
<dbReference type="PROSITE" id="PS52016">
    <property type="entry name" value="TONB_DEPENDENT_REC_3"/>
    <property type="match status" value="1"/>
</dbReference>
<evidence type="ECO:0000256" key="13">
    <source>
        <dbReference type="ARBA" id="ARBA00023237"/>
    </source>
</evidence>
<gene>
    <name evidence="19" type="ORF">EV692_1688</name>
</gene>
<keyword evidence="20" id="KW-1185">Reference proteome</keyword>
<dbReference type="GO" id="GO:0015891">
    <property type="term" value="P:siderophore transport"/>
    <property type="evidence" value="ECO:0007669"/>
    <property type="project" value="InterPro"/>
</dbReference>
<evidence type="ECO:0000256" key="6">
    <source>
        <dbReference type="ARBA" id="ARBA00022692"/>
    </source>
</evidence>
<dbReference type="NCBIfam" id="TIGR01783">
    <property type="entry name" value="TonB-siderophor"/>
    <property type="match status" value="1"/>
</dbReference>
<dbReference type="CDD" id="cd01347">
    <property type="entry name" value="ligand_gated_channel"/>
    <property type="match status" value="1"/>
</dbReference>
<evidence type="ECO:0000256" key="7">
    <source>
        <dbReference type="ARBA" id="ARBA00022729"/>
    </source>
</evidence>
<dbReference type="Gene3D" id="2.40.170.20">
    <property type="entry name" value="TonB-dependent receptor, beta-barrel domain"/>
    <property type="match status" value="1"/>
</dbReference>
<evidence type="ECO:0000259" key="17">
    <source>
        <dbReference type="Pfam" id="PF00593"/>
    </source>
</evidence>
<dbReference type="Pfam" id="PF00593">
    <property type="entry name" value="TonB_dep_Rec_b-barrel"/>
    <property type="match status" value="1"/>
</dbReference>
<dbReference type="PANTHER" id="PTHR32552">
    <property type="entry name" value="FERRICHROME IRON RECEPTOR-RELATED"/>
    <property type="match status" value="1"/>
</dbReference>
<comment type="caution">
    <text evidence="19">The sequence shown here is derived from an EMBL/GenBank/DDBJ whole genome shotgun (WGS) entry which is preliminary data.</text>
</comment>
<evidence type="ECO:0000256" key="1">
    <source>
        <dbReference type="ARBA" id="ARBA00004571"/>
    </source>
</evidence>
<keyword evidence="3 14" id="KW-0813">Transport</keyword>
<keyword evidence="8" id="KW-0408">Iron</keyword>
<dbReference type="GO" id="GO:0015344">
    <property type="term" value="F:siderophore uptake transmembrane transporter activity"/>
    <property type="evidence" value="ECO:0007669"/>
    <property type="project" value="TreeGrafter"/>
</dbReference>
<evidence type="ECO:0000256" key="3">
    <source>
        <dbReference type="ARBA" id="ARBA00022448"/>
    </source>
</evidence>
<evidence type="ECO:0000256" key="5">
    <source>
        <dbReference type="ARBA" id="ARBA00022496"/>
    </source>
</evidence>
<dbReference type="AlphaFoldDB" id="A0A4R1KUM5"/>
<reference evidence="19 20" key="1">
    <citation type="submission" date="2019-03" db="EMBL/GenBank/DDBJ databases">
        <title>Genomic Encyclopedia of Type Strains, Phase IV (KMG-IV): sequencing the most valuable type-strain genomes for metagenomic binning, comparative biology and taxonomic classification.</title>
        <authorList>
            <person name="Goeker M."/>
        </authorList>
    </citation>
    <scope>NUCLEOTIDE SEQUENCE [LARGE SCALE GENOMIC DNA]</scope>
    <source>
        <strain evidence="19 20">DSM 10053</strain>
    </source>
</reference>